<dbReference type="EMBL" id="LQQY01000009">
    <property type="protein sequence ID" value="KZE51185.1"/>
    <property type="molecule type" value="Genomic_DNA"/>
</dbReference>
<gene>
    <name evidence="2" type="ORF">AV649_15470</name>
</gene>
<dbReference type="OrthoDB" id="9152983at2"/>
<evidence type="ECO:0000313" key="3">
    <source>
        <dbReference type="Proteomes" id="UP000076510"/>
    </source>
</evidence>
<organism evidence="2 3">
    <name type="scientific">Rossellomorea marisflavi</name>
    <dbReference type="NCBI Taxonomy" id="189381"/>
    <lineage>
        <taxon>Bacteria</taxon>
        <taxon>Bacillati</taxon>
        <taxon>Bacillota</taxon>
        <taxon>Bacilli</taxon>
        <taxon>Bacillales</taxon>
        <taxon>Bacillaceae</taxon>
        <taxon>Rossellomorea</taxon>
    </lineage>
</organism>
<dbReference type="SUPFAM" id="SSF54427">
    <property type="entry name" value="NTF2-like"/>
    <property type="match status" value="1"/>
</dbReference>
<feature type="domain" description="SnoaL-like" evidence="1">
    <location>
        <begin position="10"/>
        <end position="124"/>
    </location>
</feature>
<dbReference type="Pfam" id="PF13474">
    <property type="entry name" value="SnoaL_3"/>
    <property type="match status" value="1"/>
</dbReference>
<dbReference type="InterPro" id="IPR032710">
    <property type="entry name" value="NTF2-like_dom_sf"/>
</dbReference>
<evidence type="ECO:0000259" key="1">
    <source>
        <dbReference type="Pfam" id="PF13474"/>
    </source>
</evidence>
<dbReference type="Gene3D" id="3.10.450.50">
    <property type="match status" value="1"/>
</dbReference>
<protein>
    <submittedName>
        <fullName evidence="2">DUF4440 domain-containing protein</fullName>
    </submittedName>
</protein>
<dbReference type="Proteomes" id="UP000076510">
    <property type="component" value="Unassembled WGS sequence"/>
</dbReference>
<sequence length="128" mass="14908">MKERFSHPAEEALDRYINATNTHCFSEVEKLIHPHAVYYFSDRTCSSIEEIQTYFEHAWSVVKDEVYGASDVNWLQRGEQEALCVYRFTYEGYVDGAFVKGHGRATNAFVKDEGCWLLIHEHLSRNPI</sequence>
<reference evidence="3" key="1">
    <citation type="submission" date="2016-01" db="EMBL/GenBank/DDBJ databases">
        <title>Whole genome sequencing of Bhargavaea cecembensis T14.</title>
        <authorList>
            <person name="Hong K.W."/>
        </authorList>
    </citation>
    <scope>NUCLEOTIDE SEQUENCE [LARGE SCALE GENOMIC DNA]</scope>
    <source>
        <strain evidence="3">M19</strain>
    </source>
</reference>
<evidence type="ECO:0000313" key="2">
    <source>
        <dbReference type="EMBL" id="KZE51185.1"/>
    </source>
</evidence>
<name>A0A0J5T8H8_9BACI</name>
<accession>A0A0J5T8H8</accession>
<dbReference type="AlphaFoldDB" id="A0A0J5T8H8"/>
<comment type="caution">
    <text evidence="2">The sequence shown here is derived from an EMBL/GenBank/DDBJ whole genome shotgun (WGS) entry which is preliminary data.</text>
</comment>
<proteinExistence type="predicted"/>
<dbReference type="InterPro" id="IPR037401">
    <property type="entry name" value="SnoaL-like"/>
</dbReference>
<dbReference type="PATRIC" id="fig|189381.10.peg.809"/>